<feature type="compositionally biased region" description="Basic and acidic residues" evidence="6">
    <location>
        <begin position="62"/>
        <end position="73"/>
    </location>
</feature>
<organism evidence="9">
    <name type="scientific">Hofstenia miamia</name>
    <name type="common">Three-banded panther worm</name>
    <dbReference type="NCBI Taxonomy" id="442651"/>
    <lineage>
        <taxon>Eukaryota</taxon>
        <taxon>Metazoa</taxon>
        <taxon>Xenacoelomorpha</taxon>
        <taxon>Acoelomorpha</taxon>
        <taxon>Acoela</taxon>
        <taxon>Hofsteniidae</taxon>
        <taxon>Hofstenia</taxon>
    </lineage>
</organism>
<feature type="transmembrane region" description="Helical" evidence="7">
    <location>
        <begin position="758"/>
        <end position="781"/>
    </location>
</feature>
<dbReference type="GO" id="GO:0016020">
    <property type="term" value="C:membrane"/>
    <property type="evidence" value="ECO:0007669"/>
    <property type="project" value="UniProtKB-SubCell"/>
</dbReference>
<dbReference type="PANTHER" id="PTHR43568:SF1">
    <property type="entry name" value="P PROTEIN"/>
    <property type="match status" value="1"/>
</dbReference>
<feature type="domain" description="Citrate transporter-like" evidence="8">
    <location>
        <begin position="294"/>
        <end position="721"/>
    </location>
</feature>
<name>A0A8K1R290_HOFMI</name>
<feature type="compositionally biased region" description="Low complexity" evidence="6">
    <location>
        <begin position="46"/>
        <end position="60"/>
    </location>
</feature>
<feature type="transmembrane region" description="Helical" evidence="7">
    <location>
        <begin position="281"/>
        <end position="298"/>
    </location>
</feature>
<feature type="transmembrane region" description="Helical" evidence="7">
    <location>
        <begin position="341"/>
        <end position="363"/>
    </location>
</feature>
<feature type="transmembrane region" description="Helical" evidence="7">
    <location>
        <begin position="375"/>
        <end position="392"/>
    </location>
</feature>
<protein>
    <submittedName>
        <fullName evidence="9">p-protein</fullName>
    </submittedName>
</protein>
<dbReference type="PANTHER" id="PTHR43568">
    <property type="entry name" value="P PROTEIN"/>
    <property type="match status" value="1"/>
</dbReference>
<evidence type="ECO:0000256" key="7">
    <source>
        <dbReference type="SAM" id="Phobius"/>
    </source>
</evidence>
<feature type="transmembrane region" description="Helical" evidence="7">
    <location>
        <begin position="305"/>
        <end position="321"/>
    </location>
</feature>
<keyword evidence="3 7" id="KW-0812">Transmembrane</keyword>
<evidence type="ECO:0000256" key="2">
    <source>
        <dbReference type="ARBA" id="ARBA00022448"/>
    </source>
</evidence>
<feature type="transmembrane region" description="Helical" evidence="7">
    <location>
        <begin position="669"/>
        <end position="687"/>
    </location>
</feature>
<dbReference type="Pfam" id="PF03600">
    <property type="entry name" value="CitMHS"/>
    <property type="match status" value="1"/>
</dbReference>
<dbReference type="InterPro" id="IPR004680">
    <property type="entry name" value="Cit_transptr-like_dom"/>
</dbReference>
<feature type="transmembrane region" description="Helical" evidence="7">
    <location>
        <begin position="133"/>
        <end position="153"/>
    </location>
</feature>
<evidence type="ECO:0000256" key="4">
    <source>
        <dbReference type="ARBA" id="ARBA00022989"/>
    </source>
</evidence>
<accession>A0A8K1R290</accession>
<dbReference type="AlphaFoldDB" id="A0A8K1R290"/>
<evidence type="ECO:0000256" key="5">
    <source>
        <dbReference type="ARBA" id="ARBA00023136"/>
    </source>
</evidence>
<keyword evidence="2" id="KW-0813">Transport</keyword>
<evidence type="ECO:0000259" key="8">
    <source>
        <dbReference type="Pfam" id="PF03600"/>
    </source>
</evidence>
<evidence type="ECO:0000256" key="6">
    <source>
        <dbReference type="SAM" id="MobiDB-lite"/>
    </source>
</evidence>
<sequence length="786" mass="88347">MPDNGLTECDSSTLLIQSNIKSKLKNELEPTIQIPLLSVESTSSAVSRSNSSASNESNLRVQAHEQHEEETKPLLNDFLRRNKTSELSLALIDSSNGGLPQSLESSERGSKRHIISDVLKYLETLTTPKQRHYIKIAVLSVIGIVSALAIIYLPETHSIRQTFCVSKELSHRISLADFYNKDIRVKLSGPFLPEHSLSENSTKNLSASVCAKNFNENCFKHYNFYINTSSNTSDNYREEEFVIHVERSNSSSPWYMIFRSNSVDHYALSIDLLELVDWANYQVYAAAFILVFLYSLIISEIIHRTIAACLAATMGIATLALCNEGPSIVEVVEWVDWETLMLLFGMMVLVAIFAESGFFDYAAVLAYRAAQGKQWRLITLLSVFAGVISAFLDNVTTILLMSPVTIKLCEVLNMEAKWVLIAEVIMSNIGGTATAIGDPPNVLIVSNKGVQNQGVDFLEFTRHLSIGSSFCMIFGMIAIRLLYRNKDLFHNEDPEIRQLKKELHMWKKTAKRIGSVSREENSVKEMLFQYIRKLEDHIHKKMRTTSKKRQSDWKSNLESLEQRYVIRDKILLMQSGSVLVVVVLLFFTQSSKYVNTELGWIAFLGALVLLILADVEDMEEVLHKVEWSTLMFFAALFVLMEALTKLGLIHFIGDQTENIIAMIPESYRFLMALIIILWVSALASSFIDNIPFTSAMIPIIIQLGQSPHLHMKPLLWSLAYGACLGGNGTLIGASANVVCAGVAEQKGYKITFCEFFKVGFPVMLSTVFIAMIYLLICHIVLQWGID</sequence>
<feature type="region of interest" description="Disordered" evidence="6">
    <location>
        <begin position="46"/>
        <end position="73"/>
    </location>
</feature>
<evidence type="ECO:0000256" key="3">
    <source>
        <dbReference type="ARBA" id="ARBA00022692"/>
    </source>
</evidence>
<proteinExistence type="evidence at transcript level"/>
<dbReference type="GO" id="GO:0055085">
    <property type="term" value="P:transmembrane transport"/>
    <property type="evidence" value="ECO:0007669"/>
    <property type="project" value="InterPro"/>
</dbReference>
<feature type="transmembrane region" description="Helical" evidence="7">
    <location>
        <begin position="599"/>
        <end position="615"/>
    </location>
</feature>
<keyword evidence="4 7" id="KW-1133">Transmembrane helix</keyword>
<feature type="transmembrane region" description="Helical" evidence="7">
    <location>
        <begin position="464"/>
        <end position="483"/>
    </location>
</feature>
<feature type="transmembrane region" description="Helical" evidence="7">
    <location>
        <begin position="627"/>
        <end position="649"/>
    </location>
</feature>
<reference evidence="9" key="1">
    <citation type="submission" date="2020-08" db="EMBL/GenBank/DDBJ databases">
        <authorList>
            <person name="Gehrke A.R."/>
            <person name="Srivastava M."/>
        </authorList>
    </citation>
    <scope>NUCLEOTIDE SEQUENCE</scope>
</reference>
<dbReference type="CDD" id="cd01116">
    <property type="entry name" value="P_permease"/>
    <property type="match status" value="1"/>
</dbReference>
<dbReference type="EMBL" id="MT863337">
    <property type="protein sequence ID" value="UEC49167.1"/>
    <property type="molecule type" value="mRNA"/>
</dbReference>
<comment type="subcellular location">
    <subcellularLocation>
        <location evidence="1">Membrane</location>
        <topology evidence="1">Multi-pass membrane protein</topology>
    </subcellularLocation>
</comment>
<evidence type="ECO:0000256" key="1">
    <source>
        <dbReference type="ARBA" id="ARBA00004141"/>
    </source>
</evidence>
<keyword evidence="5 7" id="KW-0472">Membrane</keyword>
<evidence type="ECO:0000313" key="9">
    <source>
        <dbReference type="EMBL" id="UEC49167.1"/>
    </source>
</evidence>
<dbReference type="InterPro" id="IPR051475">
    <property type="entry name" value="Diverse_Ion_Transporter"/>
</dbReference>